<accession>I0GWN0</accession>
<evidence type="ECO:0000256" key="1">
    <source>
        <dbReference type="SAM" id="Phobius"/>
    </source>
</evidence>
<dbReference type="HOGENOM" id="CLU_2791627_0_0_9"/>
<gene>
    <name evidence="2" type="ordered locus">SELR_pSRC300940</name>
</gene>
<protein>
    <submittedName>
        <fullName evidence="2">Uncharacterized protein</fullName>
    </submittedName>
</protein>
<keyword evidence="1" id="KW-0812">Transmembrane</keyword>
<name>I0GWN0_SELRL</name>
<evidence type="ECO:0000313" key="3">
    <source>
        <dbReference type="Proteomes" id="UP000007887"/>
    </source>
</evidence>
<dbReference type="Proteomes" id="UP000007887">
    <property type="component" value="Plasmid pSRC3"/>
</dbReference>
<dbReference type="KEGG" id="sri:SELR_pSRC300940"/>
<keyword evidence="1" id="KW-1133">Transmembrane helix</keyword>
<keyword evidence="2" id="KW-0614">Plasmid</keyword>
<proteinExistence type="predicted"/>
<keyword evidence="1" id="KW-0472">Membrane</keyword>
<dbReference type="PATRIC" id="fig|927704.6.peg.3408"/>
<dbReference type="AlphaFoldDB" id="I0GWN0"/>
<organism evidence="2 3">
    <name type="scientific">Selenomonas ruminantium subsp. lactilytica (strain NBRC 103574 / TAM6421)</name>
    <dbReference type="NCBI Taxonomy" id="927704"/>
    <lineage>
        <taxon>Bacteria</taxon>
        <taxon>Bacillati</taxon>
        <taxon>Bacillota</taxon>
        <taxon>Negativicutes</taxon>
        <taxon>Selenomonadales</taxon>
        <taxon>Selenomonadaceae</taxon>
        <taxon>Selenomonas</taxon>
    </lineage>
</organism>
<evidence type="ECO:0000313" key="2">
    <source>
        <dbReference type="EMBL" id="BAL85167.1"/>
    </source>
</evidence>
<reference evidence="2 3" key="1">
    <citation type="submission" date="2011-10" db="EMBL/GenBank/DDBJ databases">
        <title>Whole genome sequence of Selenomonas ruminantium subsp. lactilytica TAM6421.</title>
        <authorList>
            <person name="Oguchi A."/>
            <person name="Ankai A."/>
            <person name="Kaneko J."/>
            <person name="Yamada-Narita S."/>
            <person name="Fukui S."/>
            <person name="Takahashi M."/>
            <person name="Onodera T."/>
            <person name="Kojima S."/>
            <person name="Fushimi T."/>
            <person name="Abe N."/>
            <person name="Kamio Y."/>
            <person name="Yamazaki S."/>
            <person name="Fujita N."/>
        </authorList>
    </citation>
    <scope>NUCLEOTIDE SEQUENCE [LARGE SCALE GENOMIC DNA]</scope>
    <source>
        <strain evidence="3">NBRC 103574 / TAM6421</strain>
        <plasmid evidence="2 3">pSRC3</plasmid>
    </source>
</reference>
<sequence>MMKAIGEGISWALGTAIGFTVVAAFWLLGATCVIVLFDLVTGARYFSPANVGILALVLFIGCMIGKRR</sequence>
<feature type="transmembrane region" description="Helical" evidence="1">
    <location>
        <begin position="12"/>
        <end position="37"/>
    </location>
</feature>
<dbReference type="EMBL" id="AP012300">
    <property type="protein sequence ID" value="BAL85167.1"/>
    <property type="molecule type" value="Genomic_DNA"/>
</dbReference>
<geneLocation type="plasmid" evidence="2 3">
    <name>pSRC3</name>
</geneLocation>
<dbReference type="RefSeq" id="WP_014426185.1">
    <property type="nucleotide sequence ID" value="NC_017073.1"/>
</dbReference>
<feature type="transmembrane region" description="Helical" evidence="1">
    <location>
        <begin position="43"/>
        <end position="64"/>
    </location>
</feature>